<dbReference type="SUPFAM" id="SSF52540">
    <property type="entry name" value="P-loop containing nucleoside triphosphate hydrolases"/>
    <property type="match status" value="1"/>
</dbReference>
<keyword evidence="5" id="KW-0347">Helicase</keyword>
<proteinExistence type="predicted"/>
<dbReference type="InterPro" id="IPR038726">
    <property type="entry name" value="PDDEXK_AddAB-type"/>
</dbReference>
<keyword evidence="7" id="KW-0067">ATP-binding</keyword>
<keyword evidence="8" id="KW-0238">DNA-binding</keyword>
<reference evidence="11 12" key="1">
    <citation type="journal article" date="2016" name="Nat. Commun.">
        <title>Thousands of microbial genomes shed light on interconnected biogeochemical processes in an aquifer system.</title>
        <authorList>
            <person name="Anantharaman K."/>
            <person name="Brown C.T."/>
            <person name="Hug L.A."/>
            <person name="Sharon I."/>
            <person name="Castelle C.J."/>
            <person name="Probst A.J."/>
            <person name="Thomas B.C."/>
            <person name="Singh A."/>
            <person name="Wilkins M.J."/>
            <person name="Karaoz U."/>
            <person name="Brodie E.L."/>
            <person name="Williams K.H."/>
            <person name="Hubbard S.S."/>
            <person name="Banfield J.F."/>
        </authorList>
    </citation>
    <scope>NUCLEOTIDE SEQUENCE [LARGE SCALE GENOMIC DNA]</scope>
</reference>
<evidence type="ECO:0000256" key="9">
    <source>
        <dbReference type="ARBA" id="ARBA00023204"/>
    </source>
</evidence>
<keyword evidence="1" id="KW-0540">Nuclease</keyword>
<dbReference type="STRING" id="1817883.A3G31_05030"/>
<dbReference type="Proteomes" id="UP000178082">
    <property type="component" value="Unassembled WGS sequence"/>
</dbReference>
<evidence type="ECO:0000259" key="10">
    <source>
        <dbReference type="PROSITE" id="PS51217"/>
    </source>
</evidence>
<dbReference type="Pfam" id="PF12705">
    <property type="entry name" value="PDDEXK_1"/>
    <property type="match status" value="1"/>
</dbReference>
<dbReference type="GO" id="GO:0005524">
    <property type="term" value="F:ATP binding"/>
    <property type="evidence" value="ECO:0007669"/>
    <property type="project" value="UniProtKB-KW"/>
</dbReference>
<evidence type="ECO:0000313" key="11">
    <source>
        <dbReference type="EMBL" id="OGL54133.1"/>
    </source>
</evidence>
<dbReference type="AlphaFoldDB" id="A0A1F7SK38"/>
<keyword evidence="2" id="KW-0547">Nucleotide-binding</keyword>
<dbReference type="InterPro" id="IPR027417">
    <property type="entry name" value="P-loop_NTPase"/>
</dbReference>
<dbReference type="PROSITE" id="PS51217">
    <property type="entry name" value="UVRD_HELICASE_CTER"/>
    <property type="match status" value="1"/>
</dbReference>
<evidence type="ECO:0000256" key="3">
    <source>
        <dbReference type="ARBA" id="ARBA00022763"/>
    </source>
</evidence>
<dbReference type="GO" id="GO:0006281">
    <property type="term" value="P:DNA repair"/>
    <property type="evidence" value="ECO:0007669"/>
    <property type="project" value="UniProtKB-KW"/>
</dbReference>
<feature type="domain" description="UvrD-like helicase C-terminal" evidence="10">
    <location>
        <begin position="244"/>
        <end position="549"/>
    </location>
</feature>
<keyword evidence="6" id="KW-0269">Exonuclease</keyword>
<dbReference type="InterPro" id="IPR011335">
    <property type="entry name" value="Restrct_endonuc-II-like"/>
</dbReference>
<keyword evidence="9" id="KW-0234">DNA repair</keyword>
<dbReference type="Pfam" id="PF21445">
    <property type="entry name" value="ADDB_N"/>
    <property type="match status" value="1"/>
</dbReference>
<protein>
    <recommendedName>
        <fullName evidence="10">UvrD-like helicase C-terminal domain-containing protein</fullName>
    </recommendedName>
</protein>
<evidence type="ECO:0000313" key="12">
    <source>
        <dbReference type="Proteomes" id="UP000178082"/>
    </source>
</evidence>
<evidence type="ECO:0000256" key="2">
    <source>
        <dbReference type="ARBA" id="ARBA00022741"/>
    </source>
</evidence>
<dbReference type="InterPro" id="IPR014017">
    <property type="entry name" value="DNA_helicase_UvrD-like_C"/>
</dbReference>
<dbReference type="InterPro" id="IPR011604">
    <property type="entry name" value="PDDEXK-like_dom_sf"/>
</dbReference>
<dbReference type="SUPFAM" id="SSF52980">
    <property type="entry name" value="Restriction endonuclease-like"/>
    <property type="match status" value="1"/>
</dbReference>
<organism evidence="11 12">
    <name type="scientific">Candidatus Schekmanbacteria bacterium RIFCSPLOWO2_12_FULL_38_15</name>
    <dbReference type="NCBI Taxonomy" id="1817883"/>
    <lineage>
        <taxon>Bacteria</taxon>
        <taxon>Candidatus Schekmaniibacteriota</taxon>
    </lineage>
</organism>
<evidence type="ECO:0000256" key="7">
    <source>
        <dbReference type="ARBA" id="ARBA00022840"/>
    </source>
</evidence>
<evidence type="ECO:0000256" key="1">
    <source>
        <dbReference type="ARBA" id="ARBA00022722"/>
    </source>
</evidence>
<evidence type="ECO:0000256" key="5">
    <source>
        <dbReference type="ARBA" id="ARBA00022806"/>
    </source>
</evidence>
<dbReference type="Gene3D" id="3.90.320.10">
    <property type="match status" value="1"/>
</dbReference>
<accession>A0A1F7SK38</accession>
<dbReference type="GO" id="GO:0004527">
    <property type="term" value="F:exonuclease activity"/>
    <property type="evidence" value="ECO:0007669"/>
    <property type="project" value="UniProtKB-KW"/>
</dbReference>
<keyword evidence="3" id="KW-0227">DNA damage</keyword>
<comment type="caution">
    <text evidence="11">The sequence shown here is derived from an EMBL/GenBank/DDBJ whole genome shotgun (WGS) entry which is preliminary data.</text>
</comment>
<gene>
    <name evidence="11" type="ORF">A3G31_05030</name>
</gene>
<evidence type="ECO:0000256" key="8">
    <source>
        <dbReference type="ARBA" id="ARBA00023125"/>
    </source>
</evidence>
<dbReference type="Gene3D" id="3.40.50.300">
    <property type="entry name" value="P-loop containing nucleotide triphosphate hydrolases"/>
    <property type="match status" value="1"/>
</dbReference>
<dbReference type="GO" id="GO:0004386">
    <property type="term" value="F:helicase activity"/>
    <property type="evidence" value="ECO:0007669"/>
    <property type="project" value="UniProtKB-KW"/>
</dbReference>
<dbReference type="GO" id="GO:0003677">
    <property type="term" value="F:DNA binding"/>
    <property type="evidence" value="ECO:0007669"/>
    <property type="project" value="UniProtKB-KW"/>
</dbReference>
<evidence type="ECO:0000256" key="4">
    <source>
        <dbReference type="ARBA" id="ARBA00022801"/>
    </source>
</evidence>
<dbReference type="EMBL" id="MGDI01000016">
    <property type="protein sequence ID" value="OGL54133.1"/>
    <property type="molecule type" value="Genomic_DNA"/>
</dbReference>
<sequence>MKKIILVPFHKINPEKIILDETGRLGLSSFEKCLWLVPSVRRIRKIQKALADTIEKESFVPPGLFTIDTFAKELFLSFDNRILIDNVSRLLILHRLLNRIKDKLSPLMPAGNPYFFSGILKSVARWIKNLKDYIIPSIGLEGAITLLGSKASQYQIPEDVWQKCLRVIDVFKEYEQLLNEKGLLDEEDLILNLPSLIQKAAKPELVIIDGFYNLTNAEKRAFEAIIQYSKNCLAICFGSEAGKESSPSSKSFIEFLKKNGFEQALFTEKKRKIKREIIEYSSPEGEVEGIATGIKTLCLKEKVDPSDIAVTFPSLSKYELTIKRVFKKYGIDFFINTPVSFLNTPSVMPAIKCLKAIDDDFPRRLFASVLRSPYFKKIPYEIKFSAENISIKAGIIKGCDEWISSLETLKKEILRKEKDGEESIDPQPEKLIERTINFLNDFFSIAKRLKEENGHTFEEYKDIMEELFEFLEWSSLESSGEVFQEEEKEIREFKNLLEGFVIAEEIIGREKIDFSSFLKLLQILLNAKSFLPERKEAGVEILNISDAGNISPSVLFFGGLIEGEYPQKPAKDLILPERLKKELSLLTIDEFLELERFDFEKLLDLPKKQIILSYPSSEADKLYLPSSFLMDIIQEPPRKVLDFSYEILKEEVYSYEEFLRIRGLVEGKIFQGANVSGELNFQGPLLDLILTRYGNNAVFFPTELEVYARCPHLFYLQKILKLEEVSEPTEEWDPGTWGKAVHRVLYRFFKKGFYLKNSLREFKEGIANAISEVSKEELFNPFMQEMLLSYLDSVSEFLFEQEREFRINGYCPLEMEKMLKGELEKGTMVAGRIDRLDSNGKDLRIIDYKTGKSPALKEIKEGTHLQMPLYHLLAKKNFPGFSVEEAGILNLKEKEWKEYFKKNKEHFEGAKGKATEHVANIREGKFPRNPPEEDDICDWYFSKCAFFALGACEGGKNRR</sequence>
<evidence type="ECO:0000256" key="6">
    <source>
        <dbReference type="ARBA" id="ARBA00022839"/>
    </source>
</evidence>
<dbReference type="InterPro" id="IPR049035">
    <property type="entry name" value="ADDB_N"/>
</dbReference>
<keyword evidence="4" id="KW-0378">Hydrolase</keyword>
<name>A0A1F7SK38_9BACT</name>